<accession>A0A1W9HZF6</accession>
<evidence type="ECO:0000256" key="7">
    <source>
        <dbReference type="ARBA" id="ARBA00023136"/>
    </source>
</evidence>
<dbReference type="InterPro" id="IPR001469">
    <property type="entry name" value="ATP_synth_F1_dsu/esu"/>
</dbReference>
<evidence type="ECO:0000256" key="1">
    <source>
        <dbReference type="ARBA" id="ARBA00003543"/>
    </source>
</evidence>
<dbReference type="InterPro" id="IPR036771">
    <property type="entry name" value="ATPsynth_dsu/esu_N"/>
</dbReference>
<dbReference type="GO" id="GO:0012505">
    <property type="term" value="C:endomembrane system"/>
    <property type="evidence" value="ECO:0007669"/>
    <property type="project" value="UniProtKB-SubCell"/>
</dbReference>
<evidence type="ECO:0000313" key="14">
    <source>
        <dbReference type="Proteomes" id="UP000192872"/>
    </source>
</evidence>
<gene>
    <name evidence="10" type="primary">atpC</name>
    <name evidence="13" type="ORF">A4S15_07715</name>
</gene>
<reference evidence="13 14" key="1">
    <citation type="journal article" date="2017" name="Water Res.">
        <title>Comammox in drinking water systems.</title>
        <authorList>
            <person name="Wang Y."/>
            <person name="Ma L."/>
            <person name="Mao Y."/>
            <person name="Jiang X."/>
            <person name="Xia Y."/>
            <person name="Yu K."/>
            <person name="Li B."/>
            <person name="Zhang T."/>
        </authorList>
    </citation>
    <scope>NUCLEOTIDE SEQUENCE [LARGE SCALE GENOMIC DNA]</scope>
    <source>
        <strain evidence="13">SG_bin8</strain>
    </source>
</reference>
<comment type="function">
    <text evidence="1 10">Produces ATP from ADP in the presence of a proton gradient across the membrane.</text>
</comment>
<evidence type="ECO:0000256" key="11">
    <source>
        <dbReference type="RuleBase" id="RU003656"/>
    </source>
</evidence>
<feature type="domain" description="ATP synthase F1 complex delta/epsilon subunit N-terminal" evidence="12">
    <location>
        <begin position="5"/>
        <end position="83"/>
    </location>
</feature>
<dbReference type="CDD" id="cd12152">
    <property type="entry name" value="F1-ATPase_delta"/>
    <property type="match status" value="1"/>
</dbReference>
<proteinExistence type="inferred from homology"/>
<evidence type="ECO:0000256" key="8">
    <source>
        <dbReference type="ARBA" id="ARBA00023196"/>
    </source>
</evidence>
<dbReference type="AlphaFoldDB" id="A0A1W9HZF6"/>
<dbReference type="EMBL" id="LWDL01000012">
    <property type="protein sequence ID" value="OQW52692.1"/>
    <property type="molecule type" value="Genomic_DNA"/>
</dbReference>
<keyword evidence="10" id="KW-1003">Cell membrane</keyword>
<dbReference type="PANTHER" id="PTHR13822">
    <property type="entry name" value="ATP SYNTHASE DELTA/EPSILON CHAIN"/>
    <property type="match status" value="1"/>
</dbReference>
<dbReference type="STRING" id="1827387.A4S15_07715"/>
<keyword evidence="9 10" id="KW-0066">ATP synthesis</keyword>
<comment type="subunit">
    <text evidence="10 11">F-type ATPases have 2 components, CF(1) - the catalytic core - and CF(0) - the membrane proton channel. CF(1) has five subunits: alpha(3), beta(3), gamma(1), delta(1), epsilon(1). CF(0) has three main subunits: a, b and c.</text>
</comment>
<evidence type="ECO:0000256" key="4">
    <source>
        <dbReference type="ARBA" id="ARBA00022448"/>
    </source>
</evidence>
<evidence type="ECO:0000313" key="13">
    <source>
        <dbReference type="EMBL" id="OQW52692.1"/>
    </source>
</evidence>
<dbReference type="Gene3D" id="2.60.15.10">
    <property type="entry name" value="F0F1 ATP synthase delta/epsilon subunit, N-terminal"/>
    <property type="match status" value="1"/>
</dbReference>
<comment type="caution">
    <text evidence="13">The sequence shown here is derived from an EMBL/GenBank/DDBJ whole genome shotgun (WGS) entry which is preliminary data.</text>
</comment>
<evidence type="ECO:0000256" key="9">
    <source>
        <dbReference type="ARBA" id="ARBA00023310"/>
    </source>
</evidence>
<dbReference type="GO" id="GO:0005524">
    <property type="term" value="F:ATP binding"/>
    <property type="evidence" value="ECO:0007669"/>
    <property type="project" value="UniProtKB-UniRule"/>
</dbReference>
<keyword evidence="6 10" id="KW-0406">Ion transport</keyword>
<dbReference type="PANTHER" id="PTHR13822:SF10">
    <property type="entry name" value="ATP SYNTHASE EPSILON CHAIN, CHLOROPLASTIC"/>
    <property type="match status" value="1"/>
</dbReference>
<dbReference type="GO" id="GO:0005886">
    <property type="term" value="C:plasma membrane"/>
    <property type="evidence" value="ECO:0007669"/>
    <property type="project" value="UniProtKB-SubCell"/>
</dbReference>
<dbReference type="GO" id="GO:0046933">
    <property type="term" value="F:proton-transporting ATP synthase activity, rotational mechanism"/>
    <property type="evidence" value="ECO:0007669"/>
    <property type="project" value="UniProtKB-UniRule"/>
</dbReference>
<dbReference type="NCBIfam" id="NF001851">
    <property type="entry name" value="PRK00571.2-4"/>
    <property type="match status" value="1"/>
</dbReference>
<evidence type="ECO:0000256" key="5">
    <source>
        <dbReference type="ARBA" id="ARBA00022781"/>
    </source>
</evidence>
<dbReference type="HAMAP" id="MF_00530">
    <property type="entry name" value="ATP_synth_epsil_bac"/>
    <property type="match status" value="1"/>
</dbReference>
<dbReference type="RefSeq" id="WP_376800360.1">
    <property type="nucleotide sequence ID" value="NZ_DBNB01000037.1"/>
</dbReference>
<keyword evidence="7 10" id="KW-0472">Membrane</keyword>
<evidence type="ECO:0000256" key="3">
    <source>
        <dbReference type="ARBA" id="ARBA00005712"/>
    </source>
</evidence>
<evidence type="ECO:0000256" key="6">
    <source>
        <dbReference type="ARBA" id="ARBA00023065"/>
    </source>
</evidence>
<keyword evidence="5 10" id="KW-0375">Hydrogen ion transport</keyword>
<dbReference type="NCBIfam" id="TIGR01216">
    <property type="entry name" value="ATP_synt_epsi"/>
    <property type="match status" value="1"/>
</dbReference>
<evidence type="ECO:0000259" key="12">
    <source>
        <dbReference type="Pfam" id="PF02823"/>
    </source>
</evidence>
<dbReference type="SUPFAM" id="SSF51344">
    <property type="entry name" value="Epsilon subunit of F1F0-ATP synthase N-terminal domain"/>
    <property type="match status" value="1"/>
</dbReference>
<dbReference type="GO" id="GO:0045259">
    <property type="term" value="C:proton-transporting ATP synthase complex"/>
    <property type="evidence" value="ECO:0007669"/>
    <property type="project" value="UniProtKB-KW"/>
</dbReference>
<dbReference type="Pfam" id="PF02823">
    <property type="entry name" value="ATP-synt_DE_N"/>
    <property type="match status" value="1"/>
</dbReference>
<dbReference type="InterPro" id="IPR020546">
    <property type="entry name" value="ATP_synth_F1_dsu/esu_N"/>
</dbReference>
<dbReference type="Proteomes" id="UP000192872">
    <property type="component" value="Unassembled WGS sequence"/>
</dbReference>
<name>A0A1W9HZF6_9HYPH</name>
<keyword evidence="4 10" id="KW-0813">Transport</keyword>
<organism evidence="13 14">
    <name type="scientific">Candidatus Raskinella chloraquaticus</name>
    <dbReference type="NCBI Taxonomy" id="1951219"/>
    <lineage>
        <taxon>Bacteria</taxon>
        <taxon>Pseudomonadati</taxon>
        <taxon>Pseudomonadota</taxon>
        <taxon>Alphaproteobacteria</taxon>
        <taxon>Hyphomicrobiales</taxon>
        <taxon>Phreatobacteraceae</taxon>
        <taxon>Candidatus Raskinella</taxon>
    </lineage>
</organism>
<comment type="subcellular location">
    <subcellularLocation>
        <location evidence="10">Cell membrane</location>
        <topology evidence="10">Peripheral membrane protein</topology>
    </subcellularLocation>
    <subcellularLocation>
        <location evidence="2">Endomembrane system</location>
        <topology evidence="2">Peripheral membrane protein</topology>
    </subcellularLocation>
</comment>
<evidence type="ECO:0000256" key="10">
    <source>
        <dbReference type="HAMAP-Rule" id="MF_00530"/>
    </source>
</evidence>
<protein>
    <recommendedName>
        <fullName evidence="10">ATP synthase epsilon chain</fullName>
    </recommendedName>
    <alternativeName>
        <fullName evidence="10">ATP synthase F1 sector epsilon subunit</fullName>
    </alternativeName>
    <alternativeName>
        <fullName evidence="10">F-ATPase epsilon subunit</fullName>
    </alternativeName>
</protein>
<sequence length="131" mass="14073">MADAFKFELVSPERLVLAVDARSVVVPGSEGEMTVLARHAPLMSTLRPGVLVVEGDGGTRRIFVGGGFAEIGAQGLTILAEDAQAVEDIDRSKLEQDMRNGEEDVRDAKNDEARRLAAVKLERLKAMAAVI</sequence>
<comment type="similarity">
    <text evidence="3 10 11">Belongs to the ATPase epsilon chain family.</text>
</comment>
<evidence type="ECO:0000256" key="2">
    <source>
        <dbReference type="ARBA" id="ARBA00004184"/>
    </source>
</evidence>
<keyword evidence="8 10" id="KW-0139">CF(1)</keyword>